<evidence type="ECO:0000313" key="8">
    <source>
        <dbReference type="Proteomes" id="UP000189703"/>
    </source>
</evidence>
<feature type="transmembrane region" description="Helical" evidence="7">
    <location>
        <begin position="325"/>
        <end position="344"/>
    </location>
</feature>
<dbReference type="InterPro" id="IPR037185">
    <property type="entry name" value="EmrE-like"/>
</dbReference>
<comment type="similarity">
    <text evidence="2 7">Belongs to the purine permeases (TC 2.A.7.14) family.</text>
</comment>
<dbReference type="Pfam" id="PF16913">
    <property type="entry name" value="PUNUT"/>
    <property type="match status" value="1"/>
</dbReference>
<feature type="transmembrane region" description="Helical" evidence="7">
    <location>
        <begin position="228"/>
        <end position="249"/>
    </location>
</feature>
<feature type="transmembrane region" description="Helical" evidence="7">
    <location>
        <begin position="196"/>
        <end position="216"/>
    </location>
</feature>
<sequence>MSSPPQTETVFNVDQTTPLTRKNSKAIKWSLLILNCTIMAIGTIGGPLLMRLYYLHGGNRRWLSSLLQSAGFPILLIPLSLLYLRHRRHRGVSPSEFFIEPKLLVSSAVLGLLLGLDNFMYALGLSYIPVSTSAILFASQLAFIAGFARLIVKQRFTPYSINSVVLMTIGSITLGIHSDGDRPAGVSDGEYLSGFLLTLGSALLIGFILPSIEFAYSKASRAVDLTAVMQFQFNVGLFSSILSATGMLINKDFQEIPREAREYELGHGMYYFVLSASAIAWQLSFVGLLGLIFCTTSLFTGIYSAVLLPFAEVGAVIAYHEKFTGEKGIALALCLWGFTSYFYGEYRKSKVETSMTIDDQSPQP</sequence>
<evidence type="ECO:0000256" key="2">
    <source>
        <dbReference type="ARBA" id="ARBA00006213"/>
    </source>
</evidence>
<evidence type="ECO:0000256" key="4">
    <source>
        <dbReference type="ARBA" id="ARBA00022692"/>
    </source>
</evidence>
<feature type="transmembrane region" description="Helical" evidence="7">
    <location>
        <begin position="159"/>
        <end position="176"/>
    </location>
</feature>
<dbReference type="GO" id="GO:0022857">
    <property type="term" value="F:transmembrane transporter activity"/>
    <property type="evidence" value="ECO:0000318"/>
    <property type="project" value="GO_Central"/>
</dbReference>
<feature type="transmembrane region" description="Helical" evidence="7">
    <location>
        <begin position="66"/>
        <end position="84"/>
    </location>
</feature>
<reference evidence="9" key="1">
    <citation type="submission" date="2025-08" db="UniProtKB">
        <authorList>
            <consortium name="RefSeq"/>
        </authorList>
    </citation>
    <scope>IDENTIFICATION</scope>
</reference>
<keyword evidence="8" id="KW-1185">Reference proteome</keyword>
<evidence type="ECO:0000256" key="1">
    <source>
        <dbReference type="ARBA" id="ARBA00004141"/>
    </source>
</evidence>
<dbReference type="RefSeq" id="XP_010247465.1">
    <property type="nucleotide sequence ID" value="XM_010249163.2"/>
</dbReference>
<evidence type="ECO:0000313" key="9">
    <source>
        <dbReference type="RefSeq" id="XP_010247465.1"/>
    </source>
</evidence>
<evidence type="ECO:0000256" key="5">
    <source>
        <dbReference type="ARBA" id="ARBA00022989"/>
    </source>
</evidence>
<dbReference type="KEGG" id="nnu:104590480"/>
<dbReference type="Proteomes" id="UP000189703">
    <property type="component" value="Unplaced"/>
</dbReference>
<feature type="transmembrane region" description="Helical" evidence="7">
    <location>
        <begin position="31"/>
        <end position="54"/>
    </location>
</feature>
<evidence type="ECO:0000256" key="7">
    <source>
        <dbReference type="RuleBase" id="RU368015"/>
    </source>
</evidence>
<organism evidence="8 9">
    <name type="scientific">Nelumbo nucifera</name>
    <name type="common">Sacred lotus</name>
    <dbReference type="NCBI Taxonomy" id="4432"/>
    <lineage>
        <taxon>Eukaryota</taxon>
        <taxon>Viridiplantae</taxon>
        <taxon>Streptophyta</taxon>
        <taxon>Embryophyta</taxon>
        <taxon>Tracheophyta</taxon>
        <taxon>Spermatophyta</taxon>
        <taxon>Magnoliopsida</taxon>
        <taxon>Proteales</taxon>
        <taxon>Nelumbonaceae</taxon>
        <taxon>Nelumbo</taxon>
    </lineage>
</organism>
<dbReference type="GO" id="GO:0016020">
    <property type="term" value="C:membrane"/>
    <property type="evidence" value="ECO:0007669"/>
    <property type="project" value="UniProtKB-SubCell"/>
</dbReference>
<protein>
    <recommendedName>
        <fullName evidence="7">Probable purine permease</fullName>
    </recommendedName>
</protein>
<dbReference type="GeneID" id="104590480"/>
<name>A0A1U7Z2U4_NELNU</name>
<dbReference type="SUPFAM" id="SSF103481">
    <property type="entry name" value="Multidrug resistance efflux transporter EmrE"/>
    <property type="match status" value="1"/>
</dbReference>
<dbReference type="OMA" id="DNFMYAL"/>
<dbReference type="InterPro" id="IPR030182">
    <property type="entry name" value="PUP_plant"/>
</dbReference>
<evidence type="ECO:0000256" key="3">
    <source>
        <dbReference type="ARBA" id="ARBA00022448"/>
    </source>
</evidence>
<evidence type="ECO:0000256" key="6">
    <source>
        <dbReference type="ARBA" id="ARBA00023136"/>
    </source>
</evidence>
<dbReference type="InParanoid" id="A0A1U7Z2U4"/>
<dbReference type="PANTHER" id="PTHR31376">
    <property type="entry name" value="OS09G0467300 PROTEIN-RELATED"/>
    <property type="match status" value="1"/>
</dbReference>
<keyword evidence="5 7" id="KW-1133">Transmembrane helix</keyword>
<feature type="transmembrane region" description="Helical" evidence="7">
    <location>
        <begin position="134"/>
        <end position="152"/>
    </location>
</feature>
<gene>
    <name evidence="9" type="primary">LOC104590480</name>
</gene>
<feature type="transmembrane region" description="Helical" evidence="7">
    <location>
        <begin position="301"/>
        <end position="319"/>
    </location>
</feature>
<keyword evidence="6 7" id="KW-0472">Membrane</keyword>
<feature type="transmembrane region" description="Helical" evidence="7">
    <location>
        <begin position="104"/>
        <end position="128"/>
    </location>
</feature>
<keyword evidence="4 7" id="KW-0812">Transmembrane</keyword>
<keyword evidence="3 7" id="KW-0813">Transport</keyword>
<accession>A0A1U7Z2U4</accession>
<dbReference type="AlphaFoldDB" id="A0A1U7Z2U4"/>
<dbReference type="OrthoDB" id="1865379at2759"/>
<comment type="subcellular location">
    <subcellularLocation>
        <location evidence="1 7">Membrane</location>
        <topology evidence="1 7">Multi-pass membrane protein</topology>
    </subcellularLocation>
</comment>
<dbReference type="GO" id="GO:0015211">
    <property type="term" value="F:purine nucleoside transmembrane transporter activity"/>
    <property type="evidence" value="ECO:0007669"/>
    <property type="project" value="UniProtKB-UniRule"/>
</dbReference>
<feature type="transmembrane region" description="Helical" evidence="7">
    <location>
        <begin position="269"/>
        <end position="294"/>
    </location>
</feature>
<dbReference type="GO" id="GO:0005345">
    <property type="term" value="F:purine nucleobase transmembrane transporter activity"/>
    <property type="evidence" value="ECO:0007669"/>
    <property type="project" value="UniProtKB-UniRule"/>
</dbReference>
<proteinExistence type="inferred from homology"/>
<dbReference type="PANTHER" id="PTHR31376:SF105">
    <property type="entry name" value="PURINE PERMEASE-RELATED"/>
    <property type="match status" value="1"/>
</dbReference>